<name>A0AA35UGE2_METCP</name>
<dbReference type="EMBL" id="OX458332">
    <property type="protein sequence ID" value="CAI8753471.1"/>
    <property type="molecule type" value="Genomic_DNA"/>
</dbReference>
<evidence type="ECO:0000256" key="1">
    <source>
        <dbReference type="SAM" id="Phobius"/>
    </source>
</evidence>
<keyword evidence="1" id="KW-1133">Transmembrane helix</keyword>
<gene>
    <name evidence="2" type="ORF">MCNOR_0699</name>
</gene>
<keyword evidence="1" id="KW-0812">Transmembrane</keyword>
<evidence type="ECO:0000313" key="2">
    <source>
        <dbReference type="EMBL" id="CAI8753471.1"/>
    </source>
</evidence>
<dbReference type="Proteomes" id="UP001158598">
    <property type="component" value="Chromosome"/>
</dbReference>
<dbReference type="AlphaFoldDB" id="A0AA35UGE2"/>
<sequence>MNWYPIAQPCRATAEIRITGMTLAAFRIIHFLLFRKRIRVSTQSPGYLAGRYPSPTSRR</sequence>
<protein>
    <submittedName>
        <fullName evidence="2">Uncharacterized protein</fullName>
    </submittedName>
</protein>
<evidence type="ECO:0000313" key="3">
    <source>
        <dbReference type="Proteomes" id="UP001158598"/>
    </source>
</evidence>
<proteinExistence type="predicted"/>
<keyword evidence="1" id="KW-0472">Membrane</keyword>
<organism evidence="2 3">
    <name type="scientific">Methylococcus capsulatus</name>
    <dbReference type="NCBI Taxonomy" id="414"/>
    <lineage>
        <taxon>Bacteria</taxon>
        <taxon>Pseudomonadati</taxon>
        <taxon>Pseudomonadota</taxon>
        <taxon>Gammaproteobacteria</taxon>
        <taxon>Methylococcales</taxon>
        <taxon>Methylococcaceae</taxon>
        <taxon>Methylococcus</taxon>
    </lineage>
</organism>
<accession>A0AA35UGE2</accession>
<feature type="transmembrane region" description="Helical" evidence="1">
    <location>
        <begin position="16"/>
        <end position="34"/>
    </location>
</feature>
<reference evidence="2" key="1">
    <citation type="submission" date="2023-03" db="EMBL/GenBank/DDBJ databases">
        <authorList>
            <person name="Pearce D."/>
        </authorList>
    </citation>
    <scope>NUCLEOTIDE SEQUENCE</scope>
    <source>
        <strain evidence="2">Mc</strain>
    </source>
</reference>